<evidence type="ECO:0000256" key="16">
    <source>
        <dbReference type="PIRSR" id="PIRSR004803-3"/>
    </source>
</evidence>
<keyword evidence="6 12" id="KW-0255">Endonuclease</keyword>
<feature type="active site" description="Proton acceptor" evidence="14">
    <location>
        <position position="368"/>
    </location>
</feature>
<dbReference type="GO" id="GO:0003723">
    <property type="term" value="F:RNA binding"/>
    <property type="evidence" value="ECO:0007669"/>
    <property type="project" value="UniProtKB-UniRule"/>
</dbReference>
<dbReference type="PIRSF" id="PIRSF004803">
    <property type="entry name" value="RnjA"/>
    <property type="match status" value="1"/>
</dbReference>
<dbReference type="InterPro" id="IPR011108">
    <property type="entry name" value="RMMBL"/>
</dbReference>
<reference evidence="18 19" key="1">
    <citation type="submission" date="2017-12" db="EMBL/GenBank/DDBJ databases">
        <title>Taxonomic description and draft genome of Pradoshia cofamensis Gen. nov., sp. nov., a thermotolerant bacillale isolated from anterior gut of earthworm Eisenia fetida.</title>
        <authorList>
            <person name="Saha T."/>
            <person name="Chakraborty R."/>
        </authorList>
    </citation>
    <scope>NUCLEOTIDE SEQUENCE [LARGE SCALE GENOMIC DNA]</scope>
    <source>
        <strain evidence="18 19">EAG3</strain>
    </source>
</reference>
<dbReference type="SMART" id="SM00849">
    <property type="entry name" value="Lactamase_B"/>
    <property type="match status" value="1"/>
</dbReference>
<keyword evidence="16" id="KW-0106">Calcium</keyword>
<sequence>MVKQQTQNIKVIALGGAGEIGKNMYVIEVDEDIFVLDAGLMFPETEMLGIDVVIPDISYLIENKERVQGIFLSHGHEDHIGALPYIIEDLDAPVYGTRLTIELAKAKIEEIKGRVDVEFEVVDSNTALRFASSRITFFKTNHSIPDSVGICIDTKEGAIVYTGDFKFDQAAQGHYKAEVGKMAAIGDAGVLCLLSDSSGAEKVGFTPSESLVAAQMSDEFYKAKGRIIVACYASNVNGLQQVFNAAHDNQKKVAVVGKSMQKVLDIALNFNYLKLADETLIPVDQLENYNDDEVVILAAGQQGEPFEVLQKMAKHAHKQVNIKQGDTVLLAANPLYGGELLMSRTIDLLFRAGAMVVAGKNRIHVSGHGSQEELKMMLNLMRPKYFIPIQGDYKMLIAHMRIAKSIGFKQEQILIPENGEVISISKEQIESSGKVTSGNVLIDGIGVGDVGNIVLRDRRLLSQDGILIVVVTLSRSDKSIVAGPEIISRGFVYVRESESLMEKSNTIVREIVLKNTSKDHFDWAGMKQEIRDNLHSFLFEKTKRRPMILPIIMEV</sequence>
<evidence type="ECO:0000256" key="10">
    <source>
        <dbReference type="ARBA" id="ARBA00022884"/>
    </source>
</evidence>
<comment type="subunit">
    <text evidence="11">Unclear whether it forms homodimers or belongs to a larger complex. According to probably does not form homodimers, while shows homodimer formation. Both reports show RNase J1 and J2 interaction, probably as a heterotetramer shows it is a component of a possible RNA degradosome complex composed of rny, rnjA, rnjB, pnp, pfkA and eno, while finds no evidence of an RNA degradosome complex.</text>
</comment>
<evidence type="ECO:0000256" key="6">
    <source>
        <dbReference type="ARBA" id="ARBA00022759"/>
    </source>
</evidence>
<accession>A0A2S7N1F1</accession>
<protein>
    <recommendedName>
        <fullName evidence="12 13">Ribonuclease J</fullName>
        <shortName evidence="12">RNase J</shortName>
        <ecNumber evidence="12 13">3.1.-.-</ecNumber>
    </recommendedName>
</protein>
<keyword evidence="7 12" id="KW-0378">Hydrolase</keyword>
<feature type="binding site" evidence="16">
    <location>
        <position position="49"/>
    </location>
    <ligand>
        <name>Ca(2+)</name>
        <dbReference type="ChEBI" id="CHEBI:29108"/>
    </ligand>
</feature>
<comment type="function">
    <text evidence="12">An RNase that has 5'-3' exonuclease and possibly endonuclease activity. Involved in maturation of rRNA and in some organisms also mRNA maturation and/or decay.</text>
</comment>
<dbReference type="InterPro" id="IPR055132">
    <property type="entry name" value="RNase_J_b_CASP"/>
</dbReference>
<dbReference type="Pfam" id="PF22505">
    <property type="entry name" value="RNase_J_b_CASP"/>
    <property type="match status" value="1"/>
</dbReference>
<dbReference type="Pfam" id="PF17770">
    <property type="entry name" value="RNase_J_C"/>
    <property type="match status" value="1"/>
</dbReference>
<dbReference type="Proteomes" id="UP000239663">
    <property type="component" value="Unassembled WGS sequence"/>
</dbReference>
<feature type="binding site" evidence="16">
    <location>
        <position position="74"/>
    </location>
    <ligand>
        <name>Zn(2+)</name>
        <dbReference type="ChEBI" id="CHEBI:29105"/>
        <label>1</label>
        <note>catalytic</note>
    </ligand>
</feature>
<dbReference type="FunFam" id="3.10.20.580:FF:000001">
    <property type="entry name" value="Ribonuclease J"/>
    <property type="match status" value="1"/>
</dbReference>
<dbReference type="Pfam" id="PF00753">
    <property type="entry name" value="Lactamase_B"/>
    <property type="match status" value="1"/>
</dbReference>
<dbReference type="InterPro" id="IPR004613">
    <property type="entry name" value="RNase_J"/>
</dbReference>
<dbReference type="Gene3D" id="3.40.50.10710">
    <property type="entry name" value="Metallo-hydrolase/oxidoreductase"/>
    <property type="match status" value="1"/>
</dbReference>
<dbReference type="AlphaFoldDB" id="A0A2S7N1F1"/>
<dbReference type="GO" id="GO:0008270">
    <property type="term" value="F:zinc ion binding"/>
    <property type="evidence" value="ECO:0007669"/>
    <property type="project" value="InterPro"/>
</dbReference>
<feature type="binding site" evidence="16">
    <location>
        <position position="79"/>
    </location>
    <ligand>
        <name>Zn(2+)</name>
        <dbReference type="ChEBI" id="CHEBI:29105"/>
        <label>2</label>
        <note>catalytic</note>
    </ligand>
</feature>
<evidence type="ECO:0000256" key="5">
    <source>
        <dbReference type="ARBA" id="ARBA00022723"/>
    </source>
</evidence>
<dbReference type="InterPro" id="IPR042173">
    <property type="entry name" value="RNase_J_2"/>
</dbReference>
<dbReference type="GO" id="GO:0006364">
    <property type="term" value="P:rRNA processing"/>
    <property type="evidence" value="ECO:0007669"/>
    <property type="project" value="UniProtKB-UniRule"/>
</dbReference>
<keyword evidence="10 12" id="KW-0694">RNA-binding</keyword>
<feature type="binding site" evidence="12 15">
    <location>
        <begin position="364"/>
        <end position="368"/>
    </location>
    <ligand>
        <name>substrate</name>
    </ligand>
</feature>
<dbReference type="HAMAP" id="MF_01491">
    <property type="entry name" value="RNase_J_bact"/>
    <property type="match status" value="1"/>
</dbReference>
<evidence type="ECO:0000259" key="17">
    <source>
        <dbReference type="SMART" id="SM00849"/>
    </source>
</evidence>
<evidence type="ECO:0000313" key="18">
    <source>
        <dbReference type="EMBL" id="PQD95818.1"/>
    </source>
</evidence>
<dbReference type="CDD" id="cd07714">
    <property type="entry name" value="RNaseJ_MBL-fold"/>
    <property type="match status" value="1"/>
</dbReference>
<dbReference type="PANTHER" id="PTHR43694">
    <property type="entry name" value="RIBONUCLEASE J"/>
    <property type="match status" value="1"/>
</dbReference>
<dbReference type="GO" id="GO:0006397">
    <property type="term" value="P:mRNA processing"/>
    <property type="evidence" value="ECO:0007669"/>
    <property type="project" value="UniProtKB-ARBA"/>
</dbReference>
<feature type="binding site" evidence="16">
    <location>
        <position position="164"/>
    </location>
    <ligand>
        <name>Zn(2+)</name>
        <dbReference type="ChEBI" id="CHEBI:29105"/>
        <label>2</label>
        <note>catalytic</note>
    </ligand>
</feature>
<comment type="subunit">
    <text evidence="12">Homodimer, may be a subunit of the RNA degradosome.</text>
</comment>
<evidence type="ECO:0000256" key="7">
    <source>
        <dbReference type="ARBA" id="ARBA00022801"/>
    </source>
</evidence>
<dbReference type="GO" id="GO:0004521">
    <property type="term" value="F:RNA endonuclease activity"/>
    <property type="evidence" value="ECO:0007669"/>
    <property type="project" value="UniProtKB-UniRule"/>
</dbReference>
<keyword evidence="5 13" id="KW-0479">Metal-binding</keyword>
<dbReference type="InterPro" id="IPR036866">
    <property type="entry name" value="RibonucZ/Hydroxyglut_hydro"/>
</dbReference>
<feature type="binding site" evidence="16">
    <location>
        <position position="78"/>
    </location>
    <ligand>
        <name>Zn(2+)</name>
        <dbReference type="ChEBI" id="CHEBI:29105"/>
        <label>2</label>
        <note>catalytic</note>
    </ligand>
</feature>
<dbReference type="InterPro" id="IPR001279">
    <property type="entry name" value="Metallo-B-lactamas"/>
</dbReference>
<evidence type="ECO:0000256" key="1">
    <source>
        <dbReference type="ARBA" id="ARBA00004496"/>
    </source>
</evidence>
<evidence type="ECO:0000256" key="11">
    <source>
        <dbReference type="ARBA" id="ARBA00065702"/>
    </source>
</evidence>
<name>A0A2S7N1F1_9BACI</name>
<dbReference type="Gene3D" id="3.60.15.10">
    <property type="entry name" value="Ribonuclease Z/Hydroxyacylglutathione hydrolase-like"/>
    <property type="match status" value="1"/>
</dbReference>
<dbReference type="Pfam" id="PF07521">
    <property type="entry name" value="RMMBL"/>
    <property type="match status" value="1"/>
</dbReference>
<feature type="binding site" evidence="16">
    <location>
        <position position="142"/>
    </location>
    <ligand>
        <name>Zn(2+)</name>
        <dbReference type="ChEBI" id="CHEBI:29105"/>
        <label>1</label>
        <note>catalytic</note>
    </ligand>
</feature>
<dbReference type="NCBIfam" id="TIGR00649">
    <property type="entry name" value="MG423"/>
    <property type="match status" value="1"/>
</dbReference>
<comment type="similarity">
    <text evidence="12 13">Belongs to the metallo-beta-lactamase superfamily. RNA-metabolizing metallo-beta-lactamase-like family. Bacterial RNase J subfamily.</text>
</comment>
<feature type="binding site" evidence="16">
    <location>
        <position position="443"/>
    </location>
    <ligand>
        <name>Ca(2+)</name>
        <dbReference type="ChEBI" id="CHEBI:29108"/>
    </ligand>
</feature>
<feature type="domain" description="Metallo-beta-lactamase" evidence="17">
    <location>
        <begin position="21"/>
        <end position="216"/>
    </location>
</feature>
<evidence type="ECO:0000313" key="19">
    <source>
        <dbReference type="Proteomes" id="UP000239663"/>
    </source>
</evidence>
<dbReference type="RefSeq" id="WP_104848962.1">
    <property type="nucleotide sequence ID" value="NZ_PKOZ01000003.1"/>
</dbReference>
<evidence type="ECO:0000256" key="14">
    <source>
        <dbReference type="PIRSR" id="PIRSR004803-1"/>
    </source>
</evidence>
<dbReference type="EC" id="3.1.-.-" evidence="12 13"/>
<keyword evidence="2 12" id="KW-0963">Cytoplasm</keyword>
<dbReference type="SUPFAM" id="SSF56281">
    <property type="entry name" value="Metallo-hydrolase/oxidoreductase"/>
    <property type="match status" value="1"/>
</dbReference>
<feature type="binding site" evidence="16">
    <location>
        <position position="51"/>
    </location>
    <ligand>
        <name>Ca(2+)</name>
        <dbReference type="ChEBI" id="CHEBI:29108"/>
    </ligand>
</feature>
<evidence type="ECO:0000256" key="13">
    <source>
        <dbReference type="PIRNR" id="PIRNR004803"/>
    </source>
</evidence>
<comment type="caution">
    <text evidence="18">The sequence shown here is derived from an EMBL/GenBank/DDBJ whole genome shotgun (WGS) entry which is preliminary data.</text>
</comment>
<dbReference type="OrthoDB" id="9758375at2"/>
<evidence type="ECO:0000256" key="9">
    <source>
        <dbReference type="ARBA" id="ARBA00022839"/>
    </source>
</evidence>
<dbReference type="PANTHER" id="PTHR43694:SF4">
    <property type="entry name" value="RIBONUCLEASE J 2"/>
    <property type="match status" value="1"/>
</dbReference>
<keyword evidence="4 12" id="KW-0540">Nuclease</keyword>
<evidence type="ECO:0000256" key="12">
    <source>
        <dbReference type="HAMAP-Rule" id="MF_01491"/>
    </source>
</evidence>
<dbReference type="EMBL" id="PKOZ01000003">
    <property type="protein sequence ID" value="PQD95818.1"/>
    <property type="molecule type" value="Genomic_DNA"/>
</dbReference>
<evidence type="ECO:0000256" key="4">
    <source>
        <dbReference type="ARBA" id="ARBA00022722"/>
    </source>
</evidence>
<comment type="cofactor">
    <cofactor evidence="16">
        <name>Ca(2+)</name>
        <dbReference type="ChEBI" id="CHEBI:29108"/>
    </cofactor>
    <text evidence="16">Binds 1 Ca(2+) cation per subunit. Seen in 1 crystal structure, it is not clear if it is physiologically important.</text>
</comment>
<dbReference type="InterPro" id="IPR041636">
    <property type="entry name" value="RNase_J_C"/>
</dbReference>
<evidence type="ECO:0000256" key="2">
    <source>
        <dbReference type="ARBA" id="ARBA00022490"/>
    </source>
</evidence>
<evidence type="ECO:0000256" key="15">
    <source>
        <dbReference type="PIRSR" id="PIRSR004803-2"/>
    </source>
</evidence>
<keyword evidence="9 12" id="KW-0269">Exonuclease</keyword>
<dbReference type="GO" id="GO:0004534">
    <property type="term" value="F:5'-3' RNA exonuclease activity"/>
    <property type="evidence" value="ECO:0007669"/>
    <property type="project" value="UniProtKB-UniRule"/>
</dbReference>
<comment type="subcellular location">
    <subcellularLocation>
        <location evidence="1 12 13">Cytoplasm</location>
    </subcellularLocation>
</comment>
<keyword evidence="3 12" id="KW-0698">rRNA processing</keyword>
<proteinExistence type="inferred from homology"/>
<evidence type="ECO:0000256" key="3">
    <source>
        <dbReference type="ARBA" id="ARBA00022552"/>
    </source>
</evidence>
<dbReference type="InterPro" id="IPR030854">
    <property type="entry name" value="RNase_J_bac"/>
</dbReference>
<comment type="cofactor">
    <cofactor evidence="13 16">
        <name>Zn(2+)</name>
        <dbReference type="ChEBI" id="CHEBI:29105"/>
    </cofactor>
    <text evidence="13 16">Binds 2 Zn(2+) ions per subunit. It is not clear if Zn(2+) or Mg(2+) is physiologically important.</text>
</comment>
<feature type="binding site" evidence="16">
    <location>
        <position position="76"/>
    </location>
    <ligand>
        <name>Zn(2+)</name>
        <dbReference type="ChEBI" id="CHEBI:29105"/>
        <label>1</label>
        <note>catalytic</note>
    </ligand>
</feature>
<feature type="binding site" evidence="15">
    <location>
        <begin position="233"/>
        <end position="235"/>
    </location>
    <ligand>
        <name>substrate</name>
    </ligand>
</feature>
<gene>
    <name evidence="12" type="primary">rnj</name>
    <name evidence="18" type="ORF">CYL18_07985</name>
</gene>
<keyword evidence="19" id="KW-1185">Reference proteome</keyword>
<organism evidence="18 19">
    <name type="scientific">Pradoshia eiseniae</name>
    <dbReference type="NCBI Taxonomy" id="2064768"/>
    <lineage>
        <taxon>Bacteria</taxon>
        <taxon>Bacillati</taxon>
        <taxon>Bacillota</taxon>
        <taxon>Bacilli</taxon>
        <taxon>Bacillales</taxon>
        <taxon>Bacillaceae</taxon>
        <taxon>Pradoshia</taxon>
    </lineage>
</organism>
<keyword evidence="8 16" id="KW-0862">Zinc</keyword>
<feature type="active site" description="Proton donor" evidence="14">
    <location>
        <position position="196"/>
    </location>
</feature>
<evidence type="ECO:0000256" key="8">
    <source>
        <dbReference type="ARBA" id="ARBA00022833"/>
    </source>
</evidence>
<dbReference type="Gene3D" id="3.10.20.580">
    <property type="match status" value="1"/>
</dbReference>
<dbReference type="GO" id="GO:0005737">
    <property type="term" value="C:cytoplasm"/>
    <property type="evidence" value="ECO:0007669"/>
    <property type="project" value="UniProtKB-SubCell"/>
</dbReference>